<accession>A0ACC0FYJ6</accession>
<name>A0ACC0FYJ6_9ERIC</name>
<protein>
    <submittedName>
        <fullName evidence="1">Uncharacterized protein</fullName>
    </submittedName>
</protein>
<keyword evidence="2" id="KW-1185">Reference proteome</keyword>
<organism evidence="1 2">
    <name type="scientific">Camellia lanceoleosa</name>
    <dbReference type="NCBI Taxonomy" id="1840588"/>
    <lineage>
        <taxon>Eukaryota</taxon>
        <taxon>Viridiplantae</taxon>
        <taxon>Streptophyta</taxon>
        <taxon>Embryophyta</taxon>
        <taxon>Tracheophyta</taxon>
        <taxon>Spermatophyta</taxon>
        <taxon>Magnoliopsida</taxon>
        <taxon>eudicotyledons</taxon>
        <taxon>Gunneridae</taxon>
        <taxon>Pentapetalae</taxon>
        <taxon>asterids</taxon>
        <taxon>Ericales</taxon>
        <taxon>Theaceae</taxon>
        <taxon>Camellia</taxon>
    </lineage>
</organism>
<dbReference type="EMBL" id="CM045769">
    <property type="protein sequence ID" value="KAI7993928.1"/>
    <property type="molecule type" value="Genomic_DNA"/>
</dbReference>
<dbReference type="Proteomes" id="UP001060215">
    <property type="component" value="Chromosome 12"/>
</dbReference>
<comment type="caution">
    <text evidence="1">The sequence shown here is derived from an EMBL/GenBank/DDBJ whole genome shotgun (WGS) entry which is preliminary data.</text>
</comment>
<evidence type="ECO:0000313" key="2">
    <source>
        <dbReference type="Proteomes" id="UP001060215"/>
    </source>
</evidence>
<evidence type="ECO:0000313" key="1">
    <source>
        <dbReference type="EMBL" id="KAI7993928.1"/>
    </source>
</evidence>
<reference evidence="1 2" key="1">
    <citation type="journal article" date="2022" name="Plant J.">
        <title>Chromosome-level genome of Camellia lanceoleosa provides a valuable resource for understanding genome evolution and self-incompatibility.</title>
        <authorList>
            <person name="Gong W."/>
            <person name="Xiao S."/>
            <person name="Wang L."/>
            <person name="Liao Z."/>
            <person name="Chang Y."/>
            <person name="Mo W."/>
            <person name="Hu G."/>
            <person name="Li W."/>
            <person name="Zhao G."/>
            <person name="Zhu H."/>
            <person name="Hu X."/>
            <person name="Ji K."/>
            <person name="Xiang X."/>
            <person name="Song Q."/>
            <person name="Yuan D."/>
            <person name="Jin S."/>
            <person name="Zhang L."/>
        </authorList>
    </citation>
    <scope>NUCLEOTIDE SEQUENCE [LARGE SCALE GENOMIC DNA]</scope>
    <source>
        <strain evidence="1">SQ_2022a</strain>
    </source>
</reference>
<proteinExistence type="predicted"/>
<gene>
    <name evidence="1" type="ORF">LOK49_LG11G00988</name>
</gene>
<sequence>MSICLTYGIISRVCESLLFYSFYSDVNLNLYFKHTKTSLLSAFSVKTSNYQCRCIAGDLAALS</sequence>